<proteinExistence type="predicted"/>
<dbReference type="Proteomes" id="UP000761534">
    <property type="component" value="Unassembled WGS sequence"/>
</dbReference>
<gene>
    <name evidence="1" type="ORF">TRICI_003585</name>
</gene>
<protein>
    <submittedName>
        <fullName evidence="1">Uncharacterized protein</fullName>
    </submittedName>
</protein>
<evidence type="ECO:0000313" key="2">
    <source>
        <dbReference type="Proteomes" id="UP000761534"/>
    </source>
</evidence>
<dbReference type="EMBL" id="SWFS01000263">
    <property type="protein sequence ID" value="KAA8912183.1"/>
    <property type="molecule type" value="Genomic_DNA"/>
</dbReference>
<sequence>MNTDSSIISNKDDNAYFEEDMNMDMEVLNVSKTKSPRIRRRLSLAVRLISLANNGHFYNHILPIQHWRSNKHKQHTRDRPFYFWTLGYLTFPTDVFEDDSKA</sequence>
<accession>A0A642V4R1</accession>
<name>A0A642V4R1_9ASCO</name>
<dbReference type="AlphaFoldDB" id="A0A642V4R1"/>
<reference evidence="1" key="1">
    <citation type="journal article" date="2019" name="G3 (Bethesda)">
        <title>Genome Assemblies of Two Rare Opportunistic Yeast Pathogens: Diutina rugosa (syn. Candida rugosa) and Trichomonascus ciferrii (syn. Candida ciferrii).</title>
        <authorList>
            <person name="Mixao V."/>
            <person name="Saus E."/>
            <person name="Hansen A.P."/>
            <person name="Lass-Florl C."/>
            <person name="Gabaldon T."/>
        </authorList>
    </citation>
    <scope>NUCLEOTIDE SEQUENCE</scope>
    <source>
        <strain evidence="1">CBS 4856</strain>
    </source>
</reference>
<keyword evidence="2" id="KW-1185">Reference proteome</keyword>
<evidence type="ECO:0000313" key="1">
    <source>
        <dbReference type="EMBL" id="KAA8912183.1"/>
    </source>
</evidence>
<dbReference type="VEuPathDB" id="FungiDB:TRICI_003585"/>
<comment type="caution">
    <text evidence="1">The sequence shown here is derived from an EMBL/GenBank/DDBJ whole genome shotgun (WGS) entry which is preliminary data.</text>
</comment>
<organism evidence="1 2">
    <name type="scientific">Trichomonascus ciferrii</name>
    <dbReference type="NCBI Taxonomy" id="44093"/>
    <lineage>
        <taxon>Eukaryota</taxon>
        <taxon>Fungi</taxon>
        <taxon>Dikarya</taxon>
        <taxon>Ascomycota</taxon>
        <taxon>Saccharomycotina</taxon>
        <taxon>Dipodascomycetes</taxon>
        <taxon>Dipodascales</taxon>
        <taxon>Trichomonascaceae</taxon>
        <taxon>Trichomonascus</taxon>
        <taxon>Trichomonascus ciferrii complex</taxon>
    </lineage>
</organism>